<proteinExistence type="predicted"/>
<organism evidence="1 2">
    <name type="scientific">Entomophthora muscae</name>
    <dbReference type="NCBI Taxonomy" id="34485"/>
    <lineage>
        <taxon>Eukaryota</taxon>
        <taxon>Fungi</taxon>
        <taxon>Fungi incertae sedis</taxon>
        <taxon>Zoopagomycota</taxon>
        <taxon>Entomophthoromycotina</taxon>
        <taxon>Entomophthoromycetes</taxon>
        <taxon>Entomophthorales</taxon>
        <taxon>Entomophthoraceae</taxon>
        <taxon>Entomophthora</taxon>
    </lineage>
</organism>
<evidence type="ECO:0000313" key="2">
    <source>
        <dbReference type="Proteomes" id="UP001165960"/>
    </source>
</evidence>
<reference evidence="1" key="1">
    <citation type="submission" date="2022-04" db="EMBL/GenBank/DDBJ databases">
        <title>Genome of the entomopathogenic fungus Entomophthora muscae.</title>
        <authorList>
            <person name="Elya C."/>
            <person name="Lovett B.R."/>
            <person name="Lee E."/>
            <person name="Macias A.M."/>
            <person name="Hajek A.E."/>
            <person name="De Bivort B.L."/>
            <person name="Kasson M.T."/>
            <person name="De Fine Licht H.H."/>
            <person name="Stajich J.E."/>
        </authorList>
    </citation>
    <scope>NUCLEOTIDE SEQUENCE</scope>
    <source>
        <strain evidence="1">Berkeley</strain>
    </source>
</reference>
<keyword evidence="2" id="KW-1185">Reference proteome</keyword>
<dbReference type="Proteomes" id="UP001165960">
    <property type="component" value="Unassembled WGS sequence"/>
</dbReference>
<sequence>MSPKTNQPTELKSIFAAYMSLPKRTRLCISLGFFAFASVGLFLSDKMEEKFPAKPATYVIPPEELESIIASRREPTSSN</sequence>
<name>A0ACC2TCK0_9FUNG</name>
<gene>
    <name evidence="1" type="ORF">DSO57_1028238</name>
</gene>
<protein>
    <submittedName>
        <fullName evidence="1">Uncharacterized protein</fullName>
    </submittedName>
</protein>
<dbReference type="EMBL" id="QTSX02003018">
    <property type="protein sequence ID" value="KAJ9072379.1"/>
    <property type="molecule type" value="Genomic_DNA"/>
</dbReference>
<accession>A0ACC2TCK0</accession>
<comment type="caution">
    <text evidence="1">The sequence shown here is derived from an EMBL/GenBank/DDBJ whole genome shotgun (WGS) entry which is preliminary data.</text>
</comment>
<evidence type="ECO:0000313" key="1">
    <source>
        <dbReference type="EMBL" id="KAJ9072379.1"/>
    </source>
</evidence>